<feature type="signal peptide" evidence="3">
    <location>
        <begin position="1"/>
        <end position="22"/>
    </location>
</feature>
<gene>
    <name evidence="4" type="ORF">ALQ73_200157</name>
</gene>
<evidence type="ECO:0000313" key="4">
    <source>
        <dbReference type="EMBL" id="RMM69114.1"/>
    </source>
</evidence>
<evidence type="ECO:0008006" key="6">
    <source>
        <dbReference type="Google" id="ProtNLM"/>
    </source>
</evidence>
<keyword evidence="2 3" id="KW-0732">Signal</keyword>
<evidence type="ECO:0000256" key="2">
    <source>
        <dbReference type="ARBA" id="ARBA00022729"/>
    </source>
</evidence>
<reference evidence="4 5" key="1">
    <citation type="submission" date="2018-08" db="EMBL/GenBank/DDBJ databases">
        <title>Recombination of ecologically and evolutionarily significant loci maintains genetic cohesion in the Pseudomonas syringae species complex.</title>
        <authorList>
            <person name="Dillon M."/>
            <person name="Thakur S."/>
            <person name="Almeida R.N.D."/>
            <person name="Weir B.S."/>
            <person name="Guttman D.S."/>
        </authorList>
    </citation>
    <scope>NUCLEOTIDE SEQUENCE [LARGE SCALE GENOMIC DNA]</scope>
    <source>
        <strain evidence="4 5">ICMP 4324</strain>
    </source>
</reference>
<dbReference type="EMBL" id="RBON01000149">
    <property type="protein sequence ID" value="RMM69114.1"/>
    <property type="molecule type" value="Genomic_DNA"/>
</dbReference>
<dbReference type="CDD" id="cd06911">
    <property type="entry name" value="VirB9_CagX_TrbG"/>
    <property type="match status" value="1"/>
</dbReference>
<dbReference type="Proteomes" id="UP000276829">
    <property type="component" value="Unassembled WGS sequence"/>
</dbReference>
<name>A0A3M3G6K5_PSESG</name>
<dbReference type="Pfam" id="PF03524">
    <property type="entry name" value="CagX"/>
    <property type="match status" value="1"/>
</dbReference>
<feature type="chain" id="PRO_5018165002" description="Conjugal transfer protein" evidence="3">
    <location>
        <begin position="23"/>
        <end position="269"/>
    </location>
</feature>
<evidence type="ECO:0000256" key="3">
    <source>
        <dbReference type="SAM" id="SignalP"/>
    </source>
</evidence>
<dbReference type="InterPro" id="IPR033645">
    <property type="entry name" value="VirB9/CagX/TrbG_C"/>
</dbReference>
<sequence>MKLSPIALAFLLGTGFSYQASAAQVPVPAPQDKRVRFVDYDPDNIVTVKTKIGRDTLIIFGKNEQILDMGGGYTDAWGVGTLTQRNGFFIKPKKESPATNIHIVTNLRYYNLDMVMATGREANYEFIKYRYPAEEAKLKQAKANIELAKKYLSYGDSTMKNINYTIQGSDSIAPDSAEDNGQATFVTFPPGAEIPQVYYINEEGKEVQANVNFNNGVMVIHHVKAKFVFRRGELVTCLFNESYGPNSVMRPKTKTSSPRVERLMKEVEQ</sequence>
<dbReference type="InterPro" id="IPR010258">
    <property type="entry name" value="Conjugal_tfr_TrbG/VirB9/CagX"/>
</dbReference>
<organism evidence="4 5">
    <name type="scientific">Pseudomonas savastanoi pv. glycinea</name>
    <name type="common">Pseudomonas syringae pv. glycinea</name>
    <dbReference type="NCBI Taxonomy" id="318"/>
    <lineage>
        <taxon>Bacteria</taxon>
        <taxon>Pseudomonadati</taxon>
        <taxon>Pseudomonadota</taxon>
        <taxon>Gammaproteobacteria</taxon>
        <taxon>Pseudomonadales</taxon>
        <taxon>Pseudomonadaceae</taxon>
        <taxon>Pseudomonas</taxon>
    </lineage>
</organism>
<dbReference type="RefSeq" id="WP_122393578.1">
    <property type="nucleotide sequence ID" value="NZ_RBON01000149.1"/>
</dbReference>
<accession>A0A3M3G6K5</accession>
<evidence type="ECO:0000256" key="1">
    <source>
        <dbReference type="ARBA" id="ARBA00006135"/>
    </source>
</evidence>
<protein>
    <recommendedName>
        <fullName evidence="6">Conjugal transfer protein</fullName>
    </recommendedName>
</protein>
<dbReference type="Gene3D" id="2.60.40.2500">
    <property type="match status" value="1"/>
</dbReference>
<evidence type="ECO:0000313" key="5">
    <source>
        <dbReference type="Proteomes" id="UP000276829"/>
    </source>
</evidence>
<comment type="similarity">
    <text evidence="1">Belongs to the TrbG/VirB9 family.</text>
</comment>
<comment type="caution">
    <text evidence="4">The sequence shown here is derived from an EMBL/GenBank/DDBJ whole genome shotgun (WGS) entry which is preliminary data.</text>
</comment>
<proteinExistence type="inferred from homology"/>
<dbReference type="InterPro" id="IPR038161">
    <property type="entry name" value="VirB9/CagX/TrbG_C_sf"/>
</dbReference>
<dbReference type="AlphaFoldDB" id="A0A3M3G6K5"/>